<dbReference type="PANTHER" id="PTHR33053">
    <property type="entry name" value="PROTEIN, PUTATIVE-RELATED"/>
    <property type="match status" value="1"/>
</dbReference>
<name>A0A6G0VGU9_APHCR</name>
<dbReference type="PANTHER" id="PTHR33053:SF24">
    <property type="entry name" value="TRANSPOSASE DOMAIN-CONTAINING PROTEIN"/>
    <property type="match status" value="1"/>
</dbReference>
<protein>
    <submittedName>
        <fullName evidence="1">Uncharacterized protein</fullName>
    </submittedName>
</protein>
<dbReference type="AlphaFoldDB" id="A0A6G0VGU9"/>
<keyword evidence="2" id="KW-1185">Reference proteome</keyword>
<dbReference type="Proteomes" id="UP000478052">
    <property type="component" value="Unassembled WGS sequence"/>
</dbReference>
<dbReference type="OrthoDB" id="6612923at2759"/>
<dbReference type="EMBL" id="VUJU01017517">
    <property type="protein sequence ID" value="KAF0682496.1"/>
    <property type="molecule type" value="Genomic_DNA"/>
</dbReference>
<organism evidence="1 2">
    <name type="scientific">Aphis craccivora</name>
    <name type="common">Cowpea aphid</name>
    <dbReference type="NCBI Taxonomy" id="307492"/>
    <lineage>
        <taxon>Eukaryota</taxon>
        <taxon>Metazoa</taxon>
        <taxon>Ecdysozoa</taxon>
        <taxon>Arthropoda</taxon>
        <taxon>Hexapoda</taxon>
        <taxon>Insecta</taxon>
        <taxon>Pterygota</taxon>
        <taxon>Neoptera</taxon>
        <taxon>Paraneoptera</taxon>
        <taxon>Hemiptera</taxon>
        <taxon>Sternorrhyncha</taxon>
        <taxon>Aphidomorpha</taxon>
        <taxon>Aphidoidea</taxon>
        <taxon>Aphididae</taxon>
        <taxon>Aphidini</taxon>
        <taxon>Aphis</taxon>
        <taxon>Aphis</taxon>
    </lineage>
</organism>
<evidence type="ECO:0000313" key="1">
    <source>
        <dbReference type="EMBL" id="KAF0682496.1"/>
    </source>
</evidence>
<sequence>MADFVTEAKCLIQNGFQFENKKIMLKIRMLTADTPAKSFILNVKGHSGYYSCTKCCIEGEYHNKGVCFPPIVAKLRNDNDFRNYSDEEYHLGECPIIDIPNFDLVAQVPLDYMHLVCLGVVKKLFKLWTADRLSVRLQVRKLCLISDRLLKHVSIFLPLEFQRKPRSLMVYKQWKATEFRQFLLYSGPVVLKDIVSKDVYNHFLSLHVAISILSSNELHLKLINYAEELLRHFVISFEVLYGIHNMSHNIHGLLHLADDVKYHGTLDQFSAFKFENFMQQLKKMIRKSDKPLQQIS</sequence>
<evidence type="ECO:0000313" key="2">
    <source>
        <dbReference type="Proteomes" id="UP000478052"/>
    </source>
</evidence>
<gene>
    <name evidence="1" type="ORF">FWK35_00038597</name>
</gene>
<comment type="caution">
    <text evidence="1">The sequence shown here is derived from an EMBL/GenBank/DDBJ whole genome shotgun (WGS) entry which is preliminary data.</text>
</comment>
<accession>A0A6G0VGU9</accession>
<proteinExistence type="predicted"/>
<reference evidence="1 2" key="1">
    <citation type="submission" date="2019-08" db="EMBL/GenBank/DDBJ databases">
        <title>Whole genome of Aphis craccivora.</title>
        <authorList>
            <person name="Voronova N.V."/>
            <person name="Shulinski R.S."/>
            <person name="Bandarenka Y.V."/>
            <person name="Zhorov D.G."/>
            <person name="Warner D."/>
        </authorList>
    </citation>
    <scope>NUCLEOTIDE SEQUENCE [LARGE SCALE GENOMIC DNA]</scope>
    <source>
        <strain evidence="1">180601</strain>
        <tissue evidence="1">Whole Body</tissue>
    </source>
</reference>
<feature type="non-terminal residue" evidence="1">
    <location>
        <position position="296"/>
    </location>
</feature>